<dbReference type="GO" id="GO:0005874">
    <property type="term" value="C:microtubule"/>
    <property type="evidence" value="ECO:0007669"/>
    <property type="project" value="UniProtKB-KW"/>
</dbReference>
<dbReference type="SMART" id="SM00864">
    <property type="entry name" value="Tubulin"/>
    <property type="match status" value="1"/>
</dbReference>
<dbReference type="SUPFAM" id="SSF52490">
    <property type="entry name" value="Tubulin nucleotide-binding domain-like"/>
    <property type="match status" value="1"/>
</dbReference>
<evidence type="ECO:0000259" key="8">
    <source>
        <dbReference type="SMART" id="SM00864"/>
    </source>
</evidence>
<dbReference type="InterPro" id="IPR019188">
    <property type="entry name" value="SNAPC1"/>
</dbReference>
<dbReference type="GO" id="GO:0000930">
    <property type="term" value="C:gamma-tubulin complex"/>
    <property type="evidence" value="ECO:0007669"/>
    <property type="project" value="InterPro"/>
</dbReference>
<dbReference type="GO" id="GO:0007020">
    <property type="term" value="P:microtubule nucleation"/>
    <property type="evidence" value="ECO:0007669"/>
    <property type="project" value="InterPro"/>
</dbReference>
<dbReference type="InterPro" id="IPR002454">
    <property type="entry name" value="Gamma_tubulin"/>
</dbReference>
<evidence type="ECO:0000256" key="4">
    <source>
        <dbReference type="ARBA" id="ARBA00022701"/>
    </source>
</evidence>
<dbReference type="InterPro" id="IPR003008">
    <property type="entry name" value="Tubulin_FtsZ_GTPase"/>
</dbReference>
<evidence type="ECO:0000256" key="1">
    <source>
        <dbReference type="ARBA" id="ARBA00004267"/>
    </source>
</evidence>
<keyword evidence="4" id="KW-0493">Microtubule</keyword>
<feature type="non-terminal residue" evidence="9">
    <location>
        <position position="568"/>
    </location>
</feature>
<evidence type="ECO:0000256" key="6">
    <source>
        <dbReference type="ARBA" id="ARBA00023134"/>
    </source>
</evidence>
<keyword evidence="5" id="KW-0547">Nucleotide-binding</keyword>
<organism evidence="9 10">
    <name type="scientific">Streblomastix strix</name>
    <dbReference type="NCBI Taxonomy" id="222440"/>
    <lineage>
        <taxon>Eukaryota</taxon>
        <taxon>Metamonada</taxon>
        <taxon>Preaxostyla</taxon>
        <taxon>Oxymonadida</taxon>
        <taxon>Streblomastigidae</taxon>
        <taxon>Streblomastix</taxon>
    </lineage>
</organism>
<dbReference type="GO" id="GO:0005525">
    <property type="term" value="F:GTP binding"/>
    <property type="evidence" value="ECO:0007669"/>
    <property type="project" value="UniProtKB-KW"/>
</dbReference>
<comment type="subcellular location">
    <subcellularLocation>
        <location evidence="1">Cytoplasm</location>
        <location evidence="1">Cytoskeleton</location>
        <location evidence="1">Microtubule organizing center</location>
    </subcellularLocation>
</comment>
<name>A0A5J4UHY0_9EUKA</name>
<evidence type="ECO:0000313" key="9">
    <source>
        <dbReference type="EMBL" id="KAA6369580.1"/>
    </source>
</evidence>
<dbReference type="InterPro" id="IPR008280">
    <property type="entry name" value="Tub_FtsZ_C"/>
</dbReference>
<dbReference type="GO" id="GO:0031122">
    <property type="term" value="P:cytoplasmic microtubule organization"/>
    <property type="evidence" value="ECO:0007669"/>
    <property type="project" value="InterPro"/>
</dbReference>
<protein>
    <submittedName>
        <fullName evidence="9">Putative Tubulin gamma-2 chain</fullName>
    </submittedName>
</protein>
<evidence type="ECO:0000256" key="3">
    <source>
        <dbReference type="ARBA" id="ARBA00022490"/>
    </source>
</evidence>
<dbReference type="Pfam" id="PF09808">
    <property type="entry name" value="SNAPC1"/>
    <property type="match status" value="1"/>
</dbReference>
<dbReference type="InterPro" id="IPR017975">
    <property type="entry name" value="Tubulin_CS"/>
</dbReference>
<dbReference type="Pfam" id="PF03953">
    <property type="entry name" value="Tubulin_C"/>
    <property type="match status" value="1"/>
</dbReference>
<dbReference type="PANTHER" id="PTHR11588">
    <property type="entry name" value="TUBULIN"/>
    <property type="match status" value="1"/>
</dbReference>
<keyword evidence="7" id="KW-0206">Cytoskeleton</keyword>
<dbReference type="OrthoDB" id="10249382at2759"/>
<dbReference type="PROSITE" id="PS00227">
    <property type="entry name" value="TUBULIN"/>
    <property type="match status" value="1"/>
</dbReference>
<dbReference type="Pfam" id="PF00091">
    <property type="entry name" value="Tubulin"/>
    <property type="match status" value="1"/>
</dbReference>
<dbReference type="AlphaFoldDB" id="A0A5J4UHY0"/>
<dbReference type="InterPro" id="IPR036525">
    <property type="entry name" value="Tubulin/FtsZ_GTPase_sf"/>
</dbReference>
<gene>
    <name evidence="9" type="ORF">EZS28_034893</name>
</gene>
<sequence>VRNCSSLEGFIITHSPAGGTGSGLGSYIMEHLSNEYPTKVVDSFSIFPGADSDVVVQSYNQILTLQRLTECAHIVVPIVNSALFQIAKTRLKIESPKNEDINTFIATVMGLATSTLRFPGYTHNSLEGIAASLVPFPGCNLITSSCTPLAPAQTLLTNVRSTTISDVMERLLMPDNKLISYQTSSLLGTQQRQQISGCYVSALDILRTKINYKIDHDYISNYLPIIKRKLNFASWSPPALEIAFTNEPIISNKRSGNEWVRLGCNVQGLMLANHTGIATLLNMIRGDFLKQFQMGANMHIFKETGLLHNEPEAEFQHASEVTKGVIDEYKAMNKANFVEWEPEQWGWVGFEQLLLSLNKIFGLHMWNQTFRRLKPGYLEDCRNLIILFGQKGDFSFAAFRAVWVDMKFTNIHEAKAEDVEDDDFLQELYRIFIDFLFIQNQPSYVRVGAIFGLYALYNSRKKDKIKIKIDDAVMFELQKIQQEFIQSQYIDAFFALREMRVVQRAFAYTALMFSPGPPYTRVDEEVSFSVPAEWIATNGIDNTINFWDLQAQSANYQHAKKLCLQQTE</sequence>
<feature type="domain" description="Tubulin/FtsZ GTPase" evidence="8">
    <location>
        <begin position="1"/>
        <end position="120"/>
    </location>
</feature>
<dbReference type="PRINTS" id="PR01161">
    <property type="entry name" value="TUBULIN"/>
</dbReference>
<evidence type="ECO:0000256" key="2">
    <source>
        <dbReference type="ARBA" id="ARBA00009636"/>
    </source>
</evidence>
<dbReference type="EMBL" id="SNRW01016229">
    <property type="protein sequence ID" value="KAA6369580.1"/>
    <property type="molecule type" value="Genomic_DNA"/>
</dbReference>
<feature type="non-terminal residue" evidence="9">
    <location>
        <position position="1"/>
    </location>
</feature>
<keyword evidence="3" id="KW-0963">Cytoplasm</keyword>
<dbReference type="InterPro" id="IPR018316">
    <property type="entry name" value="Tubulin/FtsZ_2-layer-sand-dom"/>
</dbReference>
<evidence type="ECO:0000256" key="5">
    <source>
        <dbReference type="ARBA" id="ARBA00022741"/>
    </source>
</evidence>
<accession>A0A5J4UHY0</accession>
<dbReference type="Proteomes" id="UP000324800">
    <property type="component" value="Unassembled WGS sequence"/>
</dbReference>
<dbReference type="PRINTS" id="PR01164">
    <property type="entry name" value="GAMMATUBULIN"/>
</dbReference>
<keyword evidence="6" id="KW-0342">GTP-binding</keyword>
<dbReference type="Gene3D" id="3.40.50.1440">
    <property type="entry name" value="Tubulin/FtsZ, GTPase domain"/>
    <property type="match status" value="1"/>
</dbReference>
<dbReference type="SUPFAM" id="SSF55307">
    <property type="entry name" value="Tubulin C-terminal domain-like"/>
    <property type="match status" value="1"/>
</dbReference>
<comment type="caution">
    <text evidence="9">The sequence shown here is derived from an EMBL/GenBank/DDBJ whole genome shotgun (WGS) entry which is preliminary data.</text>
</comment>
<comment type="similarity">
    <text evidence="2">Belongs to the tubulin family.</text>
</comment>
<proteinExistence type="inferred from homology"/>
<dbReference type="InterPro" id="IPR000217">
    <property type="entry name" value="Tubulin"/>
</dbReference>
<reference evidence="9 10" key="1">
    <citation type="submission" date="2019-03" db="EMBL/GenBank/DDBJ databases">
        <title>Single cell metagenomics reveals metabolic interactions within the superorganism composed of flagellate Streblomastix strix and complex community of Bacteroidetes bacteria on its surface.</title>
        <authorList>
            <person name="Treitli S.C."/>
            <person name="Kolisko M."/>
            <person name="Husnik F."/>
            <person name="Keeling P."/>
            <person name="Hampl V."/>
        </authorList>
    </citation>
    <scope>NUCLEOTIDE SEQUENCE [LARGE SCALE GENOMIC DNA]</scope>
    <source>
        <strain evidence="9">ST1C</strain>
    </source>
</reference>
<evidence type="ECO:0000313" key="10">
    <source>
        <dbReference type="Proteomes" id="UP000324800"/>
    </source>
</evidence>
<evidence type="ECO:0000256" key="7">
    <source>
        <dbReference type="ARBA" id="ARBA00023212"/>
    </source>
</evidence>